<dbReference type="InterPro" id="IPR025478">
    <property type="entry name" value="COP23"/>
</dbReference>
<keyword evidence="3" id="KW-1185">Reference proteome</keyword>
<dbReference type="eggNOG" id="COG2335">
    <property type="taxonomic scope" value="Bacteria"/>
</dbReference>
<dbReference type="Proteomes" id="UP000010472">
    <property type="component" value="Chromosome"/>
</dbReference>
<evidence type="ECO:0008006" key="4">
    <source>
        <dbReference type="Google" id="ProtNLM"/>
    </source>
</evidence>
<dbReference type="RefSeq" id="WP_015201585.1">
    <property type="nucleotide sequence ID" value="NC_019753.1"/>
</dbReference>
<dbReference type="EMBL" id="CP003620">
    <property type="protein sequence ID" value="AFZ11449.1"/>
    <property type="molecule type" value="Genomic_DNA"/>
</dbReference>
<feature type="signal peptide" evidence="1">
    <location>
        <begin position="1"/>
        <end position="22"/>
    </location>
</feature>
<protein>
    <recommendedName>
        <fullName evidence="4">Circadian oscillating protein COP23</fullName>
    </recommendedName>
</protein>
<dbReference type="OrthoDB" id="490444at2"/>
<dbReference type="Pfam" id="PF14218">
    <property type="entry name" value="COP23"/>
    <property type="match status" value="1"/>
</dbReference>
<sequence length="186" mass="20818">MRLSTIRNLSVLVTAISLTLNAAPSFSQTQPDKVTFYCRSMLDITSGENIPTTVAWIPERQGHIRLIGWKSEYFYRWNPQARCQAVTQKIQNLSNQGRFNFLATGAVNNYPVICAFASQGESCDSNNQVFTIKPHDNPDEVLAHLLGIFEGRASKIFNQSSGQKRTLSVNSYFQKAPLIEIPTSSK</sequence>
<keyword evidence="1" id="KW-0732">Signal</keyword>
<evidence type="ECO:0000313" key="2">
    <source>
        <dbReference type="EMBL" id="AFZ11449.1"/>
    </source>
</evidence>
<dbReference type="STRING" id="1173022.Cri9333_0485"/>
<dbReference type="KEGG" id="cep:Cri9333_0485"/>
<organism evidence="2 3">
    <name type="scientific">Crinalium epipsammum PCC 9333</name>
    <dbReference type="NCBI Taxonomy" id="1173022"/>
    <lineage>
        <taxon>Bacteria</taxon>
        <taxon>Bacillati</taxon>
        <taxon>Cyanobacteriota</taxon>
        <taxon>Cyanophyceae</taxon>
        <taxon>Gomontiellales</taxon>
        <taxon>Gomontiellaceae</taxon>
        <taxon>Crinalium</taxon>
    </lineage>
</organism>
<gene>
    <name evidence="2" type="ORF">Cri9333_0485</name>
</gene>
<feature type="chain" id="PRO_5003937791" description="Circadian oscillating protein COP23" evidence="1">
    <location>
        <begin position="23"/>
        <end position="186"/>
    </location>
</feature>
<evidence type="ECO:0000256" key="1">
    <source>
        <dbReference type="SAM" id="SignalP"/>
    </source>
</evidence>
<accession>K9VV58</accession>
<evidence type="ECO:0000313" key="3">
    <source>
        <dbReference type="Proteomes" id="UP000010472"/>
    </source>
</evidence>
<reference evidence="2 3" key="1">
    <citation type="submission" date="2012-06" db="EMBL/GenBank/DDBJ databases">
        <title>Finished chromosome of genome of Crinalium epipsammum PCC 9333.</title>
        <authorList>
            <consortium name="US DOE Joint Genome Institute"/>
            <person name="Gugger M."/>
            <person name="Coursin T."/>
            <person name="Rippka R."/>
            <person name="Tandeau De Marsac N."/>
            <person name="Huntemann M."/>
            <person name="Wei C.-L."/>
            <person name="Han J."/>
            <person name="Detter J.C."/>
            <person name="Han C."/>
            <person name="Tapia R."/>
            <person name="Davenport K."/>
            <person name="Daligault H."/>
            <person name="Erkkila T."/>
            <person name="Gu W."/>
            <person name="Munk A.C.C."/>
            <person name="Teshima H."/>
            <person name="Xu Y."/>
            <person name="Chain P."/>
            <person name="Chen A."/>
            <person name="Krypides N."/>
            <person name="Mavromatis K."/>
            <person name="Markowitz V."/>
            <person name="Szeto E."/>
            <person name="Ivanova N."/>
            <person name="Mikhailova N."/>
            <person name="Ovchinnikova G."/>
            <person name="Pagani I."/>
            <person name="Pati A."/>
            <person name="Goodwin L."/>
            <person name="Peters L."/>
            <person name="Pitluck S."/>
            <person name="Woyke T."/>
            <person name="Kerfeld C."/>
        </authorList>
    </citation>
    <scope>NUCLEOTIDE SEQUENCE [LARGE SCALE GENOMIC DNA]</scope>
    <source>
        <strain evidence="2 3">PCC 9333</strain>
    </source>
</reference>
<dbReference type="AlphaFoldDB" id="K9VV58"/>
<dbReference type="HOGENOM" id="CLU_101369_1_0_3"/>
<name>K9VV58_9CYAN</name>
<proteinExistence type="predicted"/>